<dbReference type="Gene3D" id="2.30.42.10">
    <property type="match status" value="1"/>
</dbReference>
<dbReference type="EC" id="3.4.21.-" evidence="2"/>
<keyword evidence="2" id="KW-0645">Protease</keyword>
<dbReference type="Proteomes" id="UP001596298">
    <property type="component" value="Unassembled WGS sequence"/>
</dbReference>
<dbReference type="InterPro" id="IPR036034">
    <property type="entry name" value="PDZ_sf"/>
</dbReference>
<protein>
    <submittedName>
        <fullName evidence="2">S1C family serine protease</fullName>
        <ecNumber evidence="2">3.4.21.-</ecNumber>
    </submittedName>
</protein>
<dbReference type="Pfam" id="PF13180">
    <property type="entry name" value="PDZ_2"/>
    <property type="match status" value="1"/>
</dbReference>
<keyword evidence="2" id="KW-0378">Hydrolase</keyword>
<name>A0ABW2AAW2_9MICO</name>
<dbReference type="RefSeq" id="WP_382404782.1">
    <property type="nucleotide sequence ID" value="NZ_JBHSWH010000001.1"/>
</dbReference>
<keyword evidence="3" id="KW-1185">Reference proteome</keyword>
<comment type="caution">
    <text evidence="2">The sequence shown here is derived from an EMBL/GenBank/DDBJ whole genome shotgun (WGS) entry which is preliminary data.</text>
</comment>
<dbReference type="SUPFAM" id="SSF50156">
    <property type="entry name" value="PDZ domain-like"/>
    <property type="match status" value="1"/>
</dbReference>
<reference evidence="3" key="1">
    <citation type="journal article" date="2019" name="Int. J. Syst. Evol. Microbiol.">
        <title>The Global Catalogue of Microorganisms (GCM) 10K type strain sequencing project: providing services to taxonomists for standard genome sequencing and annotation.</title>
        <authorList>
            <consortium name="The Broad Institute Genomics Platform"/>
            <consortium name="The Broad Institute Genome Sequencing Center for Infectious Disease"/>
            <person name="Wu L."/>
            <person name="Ma J."/>
        </authorList>
    </citation>
    <scope>NUCLEOTIDE SEQUENCE [LARGE SCALE GENOMIC DNA]</scope>
    <source>
        <strain evidence="3">CCUG 58127</strain>
    </source>
</reference>
<dbReference type="SMART" id="SM00228">
    <property type="entry name" value="PDZ"/>
    <property type="match status" value="1"/>
</dbReference>
<organism evidence="2 3">
    <name type="scientific">Flexivirga alba</name>
    <dbReference type="NCBI Taxonomy" id="702742"/>
    <lineage>
        <taxon>Bacteria</taxon>
        <taxon>Bacillati</taxon>
        <taxon>Actinomycetota</taxon>
        <taxon>Actinomycetes</taxon>
        <taxon>Micrococcales</taxon>
        <taxon>Dermacoccaceae</taxon>
        <taxon>Flexivirga</taxon>
    </lineage>
</organism>
<dbReference type="InterPro" id="IPR001478">
    <property type="entry name" value="PDZ"/>
</dbReference>
<gene>
    <name evidence="2" type="ORF">ACFQDH_01015</name>
</gene>
<evidence type="ECO:0000259" key="1">
    <source>
        <dbReference type="PROSITE" id="PS50106"/>
    </source>
</evidence>
<feature type="domain" description="PDZ" evidence="1">
    <location>
        <begin position="1"/>
        <end position="62"/>
    </location>
</feature>
<dbReference type="GO" id="GO:0006508">
    <property type="term" value="P:proteolysis"/>
    <property type="evidence" value="ECO:0007669"/>
    <property type="project" value="UniProtKB-KW"/>
</dbReference>
<accession>A0ABW2AAW2</accession>
<dbReference type="EMBL" id="JBHSWH010000001">
    <property type="protein sequence ID" value="MFC6703887.1"/>
    <property type="molecule type" value="Genomic_DNA"/>
</dbReference>
<sequence>MDTGKVKHPQIGVGVDPRPATVKLGNATLQAAKIVKVNSGSPANKAGLKVGDDVIRFDGQQIGSPPSDSLIGYVRAHSVGDKVTLTIVRGGKQQDVSVTLGEASSS</sequence>
<evidence type="ECO:0000313" key="2">
    <source>
        <dbReference type="EMBL" id="MFC6703887.1"/>
    </source>
</evidence>
<evidence type="ECO:0000313" key="3">
    <source>
        <dbReference type="Proteomes" id="UP001596298"/>
    </source>
</evidence>
<dbReference type="GO" id="GO:0008233">
    <property type="term" value="F:peptidase activity"/>
    <property type="evidence" value="ECO:0007669"/>
    <property type="project" value="UniProtKB-KW"/>
</dbReference>
<dbReference type="PROSITE" id="PS50106">
    <property type="entry name" value="PDZ"/>
    <property type="match status" value="1"/>
</dbReference>
<proteinExistence type="predicted"/>